<dbReference type="InterPro" id="IPR036761">
    <property type="entry name" value="TTHA0802/YceI-like_sf"/>
</dbReference>
<gene>
    <name evidence="2" type="ORF">OI18_05835</name>
</gene>
<name>A0A0C1L5J9_9BACT</name>
<dbReference type="EMBL" id="JSVC01000006">
    <property type="protein sequence ID" value="KIC95412.1"/>
    <property type="molecule type" value="Genomic_DNA"/>
</dbReference>
<keyword evidence="3" id="KW-1185">Reference proteome</keyword>
<dbReference type="AlphaFoldDB" id="A0A0C1L5J9"/>
<reference evidence="2 3" key="1">
    <citation type="submission" date="2014-11" db="EMBL/GenBank/DDBJ databases">
        <title>Genome sequence of Flavihumibacter solisilvae 3-3.</title>
        <authorList>
            <person name="Zhou G."/>
            <person name="Li M."/>
            <person name="Wang G."/>
        </authorList>
    </citation>
    <scope>NUCLEOTIDE SEQUENCE [LARGE SCALE GENOMIC DNA]</scope>
    <source>
        <strain evidence="2 3">3-3</strain>
    </source>
</reference>
<protein>
    <recommendedName>
        <fullName evidence="1">Lipid/polyisoprenoid-binding YceI-like domain-containing protein</fullName>
    </recommendedName>
</protein>
<dbReference type="Proteomes" id="UP000031408">
    <property type="component" value="Unassembled WGS sequence"/>
</dbReference>
<feature type="domain" description="Lipid/polyisoprenoid-binding YceI-like" evidence="1">
    <location>
        <begin position="14"/>
        <end position="194"/>
    </location>
</feature>
<proteinExistence type="predicted"/>
<dbReference type="Gene3D" id="2.40.128.110">
    <property type="entry name" value="Lipid/polyisoprenoid-binding, YceI-like"/>
    <property type="match status" value="1"/>
</dbReference>
<accession>A0A0C1L5J9</accession>
<dbReference type="Pfam" id="PF04264">
    <property type="entry name" value="YceI"/>
    <property type="match status" value="1"/>
</dbReference>
<sequence>MQSIPTTAIKGTTKWTIDPAHSEIGFKVKHLVFSTVRGTFKDFEADILTNDIDFSRAEIQVRINPRSVDTNNEQRNAHLAGGDFFAADDFPEIRFTAGKFISTGHVATGPLAVLHPGNHVLHGELTIKGITKPVELNIEFGGVIKDPWGKEKALFSLDGKINRKDWGLNYNTVLESGGLLISEDVWIHIELQLTRE</sequence>
<organism evidence="2 3">
    <name type="scientific">Flavihumibacter solisilvae</name>
    <dbReference type="NCBI Taxonomy" id="1349421"/>
    <lineage>
        <taxon>Bacteria</taxon>
        <taxon>Pseudomonadati</taxon>
        <taxon>Bacteroidota</taxon>
        <taxon>Chitinophagia</taxon>
        <taxon>Chitinophagales</taxon>
        <taxon>Chitinophagaceae</taxon>
        <taxon>Flavihumibacter</taxon>
    </lineage>
</organism>
<dbReference type="PANTHER" id="PTHR34406">
    <property type="entry name" value="PROTEIN YCEI"/>
    <property type="match status" value="1"/>
</dbReference>
<dbReference type="InterPro" id="IPR007372">
    <property type="entry name" value="Lipid/polyisoprenoid-bd_YceI"/>
</dbReference>
<dbReference type="PANTHER" id="PTHR34406:SF1">
    <property type="entry name" value="PROTEIN YCEI"/>
    <property type="match status" value="1"/>
</dbReference>
<dbReference type="OrthoDB" id="9811006at2"/>
<comment type="caution">
    <text evidence="2">The sequence shown here is derived from an EMBL/GenBank/DDBJ whole genome shotgun (WGS) entry which is preliminary data.</text>
</comment>
<evidence type="ECO:0000259" key="1">
    <source>
        <dbReference type="SMART" id="SM00867"/>
    </source>
</evidence>
<evidence type="ECO:0000313" key="3">
    <source>
        <dbReference type="Proteomes" id="UP000031408"/>
    </source>
</evidence>
<evidence type="ECO:0000313" key="2">
    <source>
        <dbReference type="EMBL" id="KIC95412.1"/>
    </source>
</evidence>
<dbReference type="SMART" id="SM00867">
    <property type="entry name" value="YceI"/>
    <property type="match status" value="1"/>
</dbReference>
<dbReference type="SUPFAM" id="SSF101874">
    <property type="entry name" value="YceI-like"/>
    <property type="match status" value="1"/>
</dbReference>
<dbReference type="RefSeq" id="WP_039138000.1">
    <property type="nucleotide sequence ID" value="NZ_JSVC01000006.1"/>
</dbReference>